<sequence>MAPLLTKTTTAVLLFLSPLLTHAIDIPPPPGAPMTCHCEPHDAASWSNTEDICHVLQLSGKRVRVWNHECKGTYSKGSGMDHDFWDGKCKQKDKSSRGKCWY</sequence>
<evidence type="ECO:0008006" key="4">
    <source>
        <dbReference type="Google" id="ProtNLM"/>
    </source>
</evidence>
<feature type="chain" id="PRO_5040830244" description="Cyanovirin-N domain-containing protein" evidence="1">
    <location>
        <begin position="24"/>
        <end position="102"/>
    </location>
</feature>
<keyword evidence="3" id="KW-1185">Reference proteome</keyword>
<protein>
    <recommendedName>
        <fullName evidence="4">Cyanovirin-N domain-containing protein</fullName>
    </recommendedName>
</protein>
<evidence type="ECO:0000256" key="1">
    <source>
        <dbReference type="SAM" id="SignalP"/>
    </source>
</evidence>
<reference evidence="2 3" key="2">
    <citation type="journal article" date="2021" name="Curr. Genet.">
        <title>Genetic response to nitrogen starvation in the aggressive Eucalyptus foliar pathogen Teratosphaeria destructans.</title>
        <authorList>
            <person name="Havenga M."/>
            <person name="Wingfield B.D."/>
            <person name="Wingfield M.J."/>
            <person name="Dreyer L.L."/>
            <person name="Roets F."/>
            <person name="Aylward J."/>
        </authorList>
    </citation>
    <scope>NUCLEOTIDE SEQUENCE [LARGE SCALE GENOMIC DNA]</scope>
    <source>
        <strain evidence="2">CMW44962</strain>
    </source>
</reference>
<reference evidence="2 3" key="1">
    <citation type="journal article" date="2018" name="IMA Fungus">
        <title>IMA Genome-F 10: Nine draft genome sequences of Claviceps purpurea s.lat., including C. arundinis, C. humidiphila, and C. cf. spartinae, pseudomolecules for the pitch canker pathogen Fusarium circinatum, draft genome of Davidsoniella eucalypti, Grosmannia galeiformis, Quambalaria eucalypti, and Teratosphaeria destructans.</title>
        <authorList>
            <person name="Wingfield B.D."/>
            <person name="Liu M."/>
            <person name="Nguyen H.D."/>
            <person name="Lane F.A."/>
            <person name="Morgan S.W."/>
            <person name="De Vos L."/>
            <person name="Wilken P.M."/>
            <person name="Duong T.A."/>
            <person name="Aylward J."/>
            <person name="Coetzee M.P."/>
            <person name="Dadej K."/>
            <person name="De Beer Z.W."/>
            <person name="Findlay W."/>
            <person name="Havenga M."/>
            <person name="Kolarik M."/>
            <person name="Menzies J.G."/>
            <person name="Naidoo K."/>
            <person name="Pochopski O."/>
            <person name="Shoukouhi P."/>
            <person name="Santana Q.C."/>
            <person name="Seifert K.A."/>
            <person name="Soal N."/>
            <person name="Steenkamp E.T."/>
            <person name="Tatham C.T."/>
            <person name="van der Nest M.A."/>
            <person name="Wingfield M.J."/>
        </authorList>
    </citation>
    <scope>NUCLEOTIDE SEQUENCE [LARGE SCALE GENOMIC DNA]</scope>
    <source>
        <strain evidence="2">CMW44962</strain>
    </source>
</reference>
<evidence type="ECO:0000313" key="3">
    <source>
        <dbReference type="Proteomes" id="UP001138500"/>
    </source>
</evidence>
<keyword evidence="1" id="KW-0732">Signal</keyword>
<name>A0A9W7SR86_9PEZI</name>
<proteinExistence type="predicted"/>
<dbReference type="Proteomes" id="UP001138500">
    <property type="component" value="Unassembled WGS sequence"/>
</dbReference>
<gene>
    <name evidence="2" type="ORF">Tdes44962_MAKER09859</name>
</gene>
<dbReference type="AlphaFoldDB" id="A0A9W7SR86"/>
<accession>A0A9W7SR86</accession>
<feature type="signal peptide" evidence="1">
    <location>
        <begin position="1"/>
        <end position="23"/>
    </location>
</feature>
<organism evidence="2 3">
    <name type="scientific">Teratosphaeria destructans</name>
    <dbReference type="NCBI Taxonomy" id="418781"/>
    <lineage>
        <taxon>Eukaryota</taxon>
        <taxon>Fungi</taxon>
        <taxon>Dikarya</taxon>
        <taxon>Ascomycota</taxon>
        <taxon>Pezizomycotina</taxon>
        <taxon>Dothideomycetes</taxon>
        <taxon>Dothideomycetidae</taxon>
        <taxon>Mycosphaerellales</taxon>
        <taxon>Teratosphaeriaceae</taxon>
        <taxon>Teratosphaeria</taxon>
    </lineage>
</organism>
<evidence type="ECO:0000313" key="2">
    <source>
        <dbReference type="EMBL" id="KAH9827055.1"/>
    </source>
</evidence>
<comment type="caution">
    <text evidence="2">The sequence shown here is derived from an EMBL/GenBank/DDBJ whole genome shotgun (WGS) entry which is preliminary data.</text>
</comment>
<dbReference type="EMBL" id="RIBY02001921">
    <property type="protein sequence ID" value="KAH9827055.1"/>
    <property type="molecule type" value="Genomic_DNA"/>
</dbReference>